<protein>
    <submittedName>
        <fullName evidence="1">Uncharacterized protein</fullName>
    </submittedName>
</protein>
<dbReference type="AlphaFoldDB" id="A0AB33IQT7"/>
<reference evidence="1" key="1">
    <citation type="submission" date="2024-07" db="EMBL/GenBank/DDBJ databases">
        <title>Complete genome sequence of Prevotella sp. YM-2024 GTC17253.</title>
        <authorList>
            <person name="Hayashi M."/>
            <person name="Muto Y."/>
            <person name="Tanaka K."/>
            <person name="Niwa H."/>
        </authorList>
    </citation>
    <scope>NUCLEOTIDE SEQUENCE</scope>
    <source>
        <strain evidence="1">GTC17253</strain>
    </source>
</reference>
<dbReference type="EMBL" id="AP035785">
    <property type="protein sequence ID" value="BFO71995.1"/>
    <property type="molecule type" value="Genomic_DNA"/>
</dbReference>
<name>A0AB33IQT7_9BACT</name>
<gene>
    <name evidence="1" type="ORF">GTC17253_19610</name>
</gene>
<organism evidence="1">
    <name type="scientific">Prevotella sp. GTC17253</name>
    <dbReference type="NCBI Taxonomy" id="3236793"/>
    <lineage>
        <taxon>Bacteria</taxon>
        <taxon>Pseudomonadati</taxon>
        <taxon>Bacteroidota</taxon>
        <taxon>Bacteroidia</taxon>
        <taxon>Bacteroidales</taxon>
        <taxon>Prevotellaceae</taxon>
        <taxon>Prevotella</taxon>
    </lineage>
</organism>
<proteinExistence type="predicted"/>
<evidence type="ECO:0000313" key="1">
    <source>
        <dbReference type="EMBL" id="BFO71995.1"/>
    </source>
</evidence>
<sequence>MTTHPLWEDTYWLILLQLYLKKPVGVKALYSKALVDVGMELHIHPAYLYQQMFHIRTLDTPGMKKLWDTYAVHPKRLAREVKRLQAMRGFGRPDDFYEGVGIHETFETDFRPVAADSPLTPAMLIMTLDLYFRLTPITMVEETPEVAELATLMGIDARHVVEAMEAFQLCDPYLSRPQQPHALLEPCRRVWNRYGNGNPEELSSMAAQLSAYFKE</sequence>
<accession>A0AB33IQT7</accession>